<feature type="transmembrane region" description="Helical" evidence="1">
    <location>
        <begin position="70"/>
        <end position="88"/>
    </location>
</feature>
<reference evidence="2 3" key="1">
    <citation type="journal article" date="2012" name="Front. Microbiol.">
        <title>Draft Genome Sequence of the Virulent Strain 01-B526 of the Fish Pathogen Aeromonas salmonicida.</title>
        <authorList>
            <person name="Charette S.J."/>
            <person name="Brochu F."/>
            <person name="Boyle B."/>
            <person name="Filion G."/>
            <person name="Tanaka K.H."/>
            <person name="Derome N."/>
        </authorList>
    </citation>
    <scope>NUCLEOTIDE SEQUENCE [LARGE SCALE GENOMIC DNA]</scope>
    <source>
        <strain evidence="2 3">P11</strain>
    </source>
</reference>
<keyword evidence="1" id="KW-0812">Transmembrane</keyword>
<feature type="transmembrane region" description="Helical" evidence="1">
    <location>
        <begin position="148"/>
        <end position="164"/>
    </location>
</feature>
<dbReference type="Proteomes" id="UP000093954">
    <property type="component" value="Unassembled WGS sequence"/>
</dbReference>
<dbReference type="AlphaFoldDB" id="A0A1A6AIR1"/>
<keyword evidence="3" id="KW-1185">Reference proteome</keyword>
<dbReference type="PATRIC" id="fig|1353534.3.peg.3962"/>
<feature type="transmembrane region" description="Helical" evidence="1">
    <location>
        <begin position="100"/>
        <end position="118"/>
    </location>
</feature>
<organism evidence="2 3">
    <name type="scientific">Clostridium ragsdalei P11</name>
    <dbReference type="NCBI Taxonomy" id="1353534"/>
    <lineage>
        <taxon>Bacteria</taxon>
        <taxon>Bacillati</taxon>
        <taxon>Bacillota</taxon>
        <taxon>Clostridia</taxon>
        <taxon>Eubacteriales</taxon>
        <taxon>Clostridiaceae</taxon>
        <taxon>Clostridium</taxon>
    </lineage>
</organism>
<dbReference type="RefSeq" id="WP_065079895.1">
    <property type="nucleotide sequence ID" value="NZ_LROS01000077.1"/>
</dbReference>
<keyword evidence="1" id="KW-0472">Membrane</keyword>
<feature type="transmembrane region" description="Helical" evidence="1">
    <location>
        <begin position="42"/>
        <end position="64"/>
    </location>
</feature>
<sequence length="382" mass="44279">MEWLLSILFVTHQFFGGNFDLFYIMALLLILKDILFFRYRNISTTFIFLLPIIIIFILQILMLHDLNVEKGIASVGKMFLCVYLLNAVKNNFSRINVTKLYKYAVLLLMLLFVTSLFVRTDVFWVFNDLTNKFLTTRLKLLYIEPSELSFHAAVLALFILFYNNNCEKLFIDYENLLYLIILLVIMAYSGGLGGIVLVLFTVIFILSRDNLKKSTVGRKIVYIYIILCMIPIIFIFINYFQSSIVLRLQAIMSGSDSSFNYRVFKGFNGMKACLESNPLLGIGFGNLNTDYYEYMLLSYGLVSKIANSFMYAIAEGGLLFLFYLSYLFVYMWKHINNDTFKYALLIFIFLYQIGGGYFTNPINWIIYGVILSDSAKERAEVS</sequence>
<feature type="transmembrane region" description="Helical" evidence="1">
    <location>
        <begin position="221"/>
        <end position="240"/>
    </location>
</feature>
<evidence type="ECO:0000256" key="1">
    <source>
        <dbReference type="SAM" id="Phobius"/>
    </source>
</evidence>
<proteinExistence type="predicted"/>
<evidence type="ECO:0000313" key="3">
    <source>
        <dbReference type="Proteomes" id="UP000093954"/>
    </source>
</evidence>
<evidence type="ECO:0000313" key="2">
    <source>
        <dbReference type="EMBL" id="OBR89913.1"/>
    </source>
</evidence>
<feature type="transmembrane region" description="Helical" evidence="1">
    <location>
        <begin position="344"/>
        <end position="370"/>
    </location>
</feature>
<feature type="transmembrane region" description="Helical" evidence="1">
    <location>
        <begin position="176"/>
        <end position="206"/>
    </location>
</feature>
<feature type="transmembrane region" description="Helical" evidence="1">
    <location>
        <begin position="309"/>
        <end position="332"/>
    </location>
</feature>
<evidence type="ECO:0008006" key="4">
    <source>
        <dbReference type="Google" id="ProtNLM"/>
    </source>
</evidence>
<accession>A0A1A6AIR1</accession>
<comment type="caution">
    <text evidence="2">The sequence shown here is derived from an EMBL/GenBank/DDBJ whole genome shotgun (WGS) entry which is preliminary data.</text>
</comment>
<feature type="transmembrane region" description="Helical" evidence="1">
    <location>
        <begin position="6"/>
        <end position="30"/>
    </location>
</feature>
<keyword evidence="1" id="KW-1133">Transmembrane helix</keyword>
<protein>
    <recommendedName>
        <fullName evidence="4">O-antigen ligase</fullName>
    </recommendedName>
</protein>
<name>A0A1A6AIR1_9CLOT</name>
<gene>
    <name evidence="2" type="ORF">CLRAG_38900</name>
</gene>
<dbReference type="EMBL" id="LROS01000077">
    <property type="protein sequence ID" value="OBR89913.1"/>
    <property type="molecule type" value="Genomic_DNA"/>
</dbReference>